<dbReference type="EMBL" id="MQUQ01000004">
    <property type="protein sequence ID" value="OLZ54616.1"/>
    <property type="molecule type" value="Genomic_DNA"/>
</dbReference>
<dbReference type="RefSeq" id="WP_076157816.1">
    <property type="nucleotide sequence ID" value="NZ_JBEZVB010000060.1"/>
</dbReference>
<protein>
    <recommendedName>
        <fullName evidence="5">Cytochrome P450</fullName>
    </recommendedName>
</protein>
<evidence type="ECO:0008006" key="5">
    <source>
        <dbReference type="Google" id="ProtNLM"/>
    </source>
</evidence>
<dbReference type="InterPro" id="IPR001128">
    <property type="entry name" value="Cyt_P450"/>
</dbReference>
<accession>A0A1R0KZ41</accession>
<sequence length="462" mass="50619">MTTTVIPGPRALPLVGVRGNFAVFAFDAVKYLRRLHGQYGEIASLARGTTDYVFVFSPRYNQIVLRDSELFQNIDAASTPVRMSEDSPLSRLYAGLTNMNGAKHRRQRKLMASALQRRHIEAYAPDIADITRRAIEGWRVGAKVDLLAETRAITMAVAVKTLLGLEPEREGRATSSLLQDWMDTVFSVPALAVPVDLPGFPYRRLTKLSGSLEATVRGLIEARRGGQTGGTDVLTRLTKANDDDGTGLSDDELIGQTTFLFMAGHATTASALTWTLLLLCAHPGILGDVIDELDGAEGSTPKLPLLDRVIKESLRLLPPVMWWSKVASATVELGPHRLDTGAHVIFSSYITHRLPELYPRPDRFVPDRWLDNDPGPYGYLPFAAGPRMCLGSGFATMEMRQILAILLRRWRFEIAPGSRVDCGGLMVSQPKRGLPVLLRAPGGPIAGWTDPRGGIRSMVDLG</sequence>
<dbReference type="OrthoDB" id="5290182at2"/>
<dbReference type="GO" id="GO:0004497">
    <property type="term" value="F:monooxygenase activity"/>
    <property type="evidence" value="ECO:0007669"/>
    <property type="project" value="InterPro"/>
</dbReference>
<dbReference type="InterPro" id="IPR002401">
    <property type="entry name" value="Cyt_P450_E_grp-I"/>
</dbReference>
<gene>
    <name evidence="3" type="ORF">BS329_08855</name>
</gene>
<name>A0A1R0KZ41_9PSEU</name>
<evidence type="ECO:0000256" key="1">
    <source>
        <dbReference type="ARBA" id="ARBA00010617"/>
    </source>
</evidence>
<dbReference type="InterPro" id="IPR050121">
    <property type="entry name" value="Cytochrome_P450_monoxygenase"/>
</dbReference>
<dbReference type="Pfam" id="PF00067">
    <property type="entry name" value="p450"/>
    <property type="match status" value="1"/>
</dbReference>
<keyword evidence="2" id="KW-0408">Iron</keyword>
<proteinExistence type="inferred from homology"/>
<dbReference type="GO" id="GO:0016705">
    <property type="term" value="F:oxidoreductase activity, acting on paired donors, with incorporation or reduction of molecular oxygen"/>
    <property type="evidence" value="ECO:0007669"/>
    <property type="project" value="InterPro"/>
</dbReference>
<dbReference type="Proteomes" id="UP000187486">
    <property type="component" value="Unassembled WGS sequence"/>
</dbReference>
<dbReference type="PANTHER" id="PTHR24305:SF166">
    <property type="entry name" value="CYTOCHROME P450 12A4, MITOCHONDRIAL-RELATED"/>
    <property type="match status" value="1"/>
</dbReference>
<organism evidence="3 4">
    <name type="scientific">Amycolatopsis coloradensis</name>
    <dbReference type="NCBI Taxonomy" id="76021"/>
    <lineage>
        <taxon>Bacteria</taxon>
        <taxon>Bacillati</taxon>
        <taxon>Actinomycetota</taxon>
        <taxon>Actinomycetes</taxon>
        <taxon>Pseudonocardiales</taxon>
        <taxon>Pseudonocardiaceae</taxon>
        <taxon>Amycolatopsis</taxon>
    </lineage>
</organism>
<comment type="cofactor">
    <cofactor evidence="2">
        <name>heme</name>
        <dbReference type="ChEBI" id="CHEBI:30413"/>
    </cofactor>
</comment>
<dbReference type="STRING" id="76021.BS329_08855"/>
<keyword evidence="2" id="KW-0479">Metal-binding</keyword>
<comment type="similarity">
    <text evidence="1">Belongs to the cytochrome P450 family.</text>
</comment>
<dbReference type="SUPFAM" id="SSF48264">
    <property type="entry name" value="Cytochrome P450"/>
    <property type="match status" value="1"/>
</dbReference>
<dbReference type="GO" id="GO:0005506">
    <property type="term" value="F:iron ion binding"/>
    <property type="evidence" value="ECO:0007669"/>
    <property type="project" value="InterPro"/>
</dbReference>
<keyword evidence="4" id="KW-1185">Reference proteome</keyword>
<dbReference type="InterPro" id="IPR036396">
    <property type="entry name" value="Cyt_P450_sf"/>
</dbReference>
<dbReference type="AlphaFoldDB" id="A0A1R0KZ41"/>
<evidence type="ECO:0000313" key="4">
    <source>
        <dbReference type="Proteomes" id="UP000187486"/>
    </source>
</evidence>
<evidence type="ECO:0000313" key="3">
    <source>
        <dbReference type="EMBL" id="OLZ54616.1"/>
    </source>
</evidence>
<dbReference type="Gene3D" id="1.10.630.10">
    <property type="entry name" value="Cytochrome P450"/>
    <property type="match status" value="1"/>
</dbReference>
<keyword evidence="2" id="KW-0349">Heme</keyword>
<comment type="caution">
    <text evidence="3">The sequence shown here is derived from an EMBL/GenBank/DDBJ whole genome shotgun (WGS) entry which is preliminary data.</text>
</comment>
<dbReference type="PRINTS" id="PR00463">
    <property type="entry name" value="EP450I"/>
</dbReference>
<dbReference type="GO" id="GO:0020037">
    <property type="term" value="F:heme binding"/>
    <property type="evidence" value="ECO:0007669"/>
    <property type="project" value="InterPro"/>
</dbReference>
<dbReference type="PRINTS" id="PR00385">
    <property type="entry name" value="P450"/>
</dbReference>
<reference evidence="3 4" key="1">
    <citation type="submission" date="2016-01" db="EMBL/GenBank/DDBJ databases">
        <title>Amycolatopsis coloradensis genome sequencing and assembly.</title>
        <authorList>
            <person name="Mayilraj S."/>
        </authorList>
    </citation>
    <scope>NUCLEOTIDE SEQUENCE [LARGE SCALE GENOMIC DNA]</scope>
    <source>
        <strain evidence="3 4">DSM 44225</strain>
    </source>
</reference>
<evidence type="ECO:0000256" key="2">
    <source>
        <dbReference type="PIRSR" id="PIRSR602401-1"/>
    </source>
</evidence>
<feature type="binding site" description="axial binding residue" evidence="2">
    <location>
        <position position="389"/>
    </location>
    <ligand>
        <name>heme</name>
        <dbReference type="ChEBI" id="CHEBI:30413"/>
    </ligand>
    <ligandPart>
        <name>Fe</name>
        <dbReference type="ChEBI" id="CHEBI:18248"/>
    </ligandPart>
</feature>
<dbReference type="PANTHER" id="PTHR24305">
    <property type="entry name" value="CYTOCHROME P450"/>
    <property type="match status" value="1"/>
</dbReference>